<evidence type="ECO:0000313" key="1">
    <source>
        <dbReference type="EMBL" id="KIK22933.1"/>
    </source>
</evidence>
<dbReference type="HOGENOM" id="CLU_155624_0_2_1"/>
<feature type="non-terminal residue" evidence="1">
    <location>
        <position position="1"/>
    </location>
</feature>
<reference evidence="1 2" key="1">
    <citation type="submission" date="2014-04" db="EMBL/GenBank/DDBJ databases">
        <authorList>
            <consortium name="DOE Joint Genome Institute"/>
            <person name="Kuo A."/>
            <person name="Kohler A."/>
            <person name="Costa M.D."/>
            <person name="Nagy L.G."/>
            <person name="Floudas D."/>
            <person name="Copeland A."/>
            <person name="Barry K.W."/>
            <person name="Cichocki N."/>
            <person name="Veneault-Fourrey C."/>
            <person name="LaButti K."/>
            <person name="Lindquist E.A."/>
            <person name="Lipzen A."/>
            <person name="Lundell T."/>
            <person name="Morin E."/>
            <person name="Murat C."/>
            <person name="Sun H."/>
            <person name="Tunlid A."/>
            <person name="Henrissat B."/>
            <person name="Grigoriev I.V."/>
            <person name="Hibbett D.S."/>
            <person name="Martin F."/>
            <person name="Nordberg H.P."/>
            <person name="Cantor M.N."/>
            <person name="Hua S.X."/>
        </authorList>
    </citation>
    <scope>NUCLEOTIDE SEQUENCE [LARGE SCALE GENOMIC DNA]</scope>
    <source>
        <strain evidence="1 2">441</strain>
    </source>
</reference>
<protein>
    <submittedName>
        <fullName evidence="1">Uncharacterized protein</fullName>
    </submittedName>
</protein>
<gene>
    <name evidence="1" type="ORF">PISMIDRAFT_101522</name>
</gene>
<accession>A0A0C9ZT96</accession>
<proteinExistence type="predicted"/>
<name>A0A0C9ZT96_9AGAM</name>
<dbReference type="AlphaFoldDB" id="A0A0C9ZT96"/>
<dbReference type="EMBL" id="KN833733">
    <property type="protein sequence ID" value="KIK22933.1"/>
    <property type="molecule type" value="Genomic_DNA"/>
</dbReference>
<keyword evidence="2" id="KW-1185">Reference proteome</keyword>
<dbReference type="Proteomes" id="UP000054018">
    <property type="component" value="Unassembled WGS sequence"/>
</dbReference>
<evidence type="ECO:0000313" key="2">
    <source>
        <dbReference type="Proteomes" id="UP000054018"/>
    </source>
</evidence>
<reference evidence="2" key="2">
    <citation type="submission" date="2015-01" db="EMBL/GenBank/DDBJ databases">
        <title>Evolutionary Origins and Diversification of the Mycorrhizal Mutualists.</title>
        <authorList>
            <consortium name="DOE Joint Genome Institute"/>
            <consortium name="Mycorrhizal Genomics Consortium"/>
            <person name="Kohler A."/>
            <person name="Kuo A."/>
            <person name="Nagy L.G."/>
            <person name="Floudas D."/>
            <person name="Copeland A."/>
            <person name="Barry K.W."/>
            <person name="Cichocki N."/>
            <person name="Veneault-Fourrey C."/>
            <person name="LaButti K."/>
            <person name="Lindquist E.A."/>
            <person name="Lipzen A."/>
            <person name="Lundell T."/>
            <person name="Morin E."/>
            <person name="Murat C."/>
            <person name="Riley R."/>
            <person name="Ohm R."/>
            <person name="Sun H."/>
            <person name="Tunlid A."/>
            <person name="Henrissat B."/>
            <person name="Grigoriev I.V."/>
            <person name="Hibbett D.S."/>
            <person name="Martin F."/>
        </authorList>
    </citation>
    <scope>NUCLEOTIDE SEQUENCE [LARGE SCALE GENOMIC DNA]</scope>
    <source>
        <strain evidence="2">441</strain>
    </source>
</reference>
<sequence>YLGLTTHWIKKNRNGHLSLESALIASHCILGCHDGQNLANIILHLLDHVGITMNVS</sequence>
<organism evidence="1 2">
    <name type="scientific">Pisolithus microcarpus 441</name>
    <dbReference type="NCBI Taxonomy" id="765257"/>
    <lineage>
        <taxon>Eukaryota</taxon>
        <taxon>Fungi</taxon>
        <taxon>Dikarya</taxon>
        <taxon>Basidiomycota</taxon>
        <taxon>Agaricomycotina</taxon>
        <taxon>Agaricomycetes</taxon>
        <taxon>Agaricomycetidae</taxon>
        <taxon>Boletales</taxon>
        <taxon>Sclerodermatineae</taxon>
        <taxon>Pisolithaceae</taxon>
        <taxon>Pisolithus</taxon>
    </lineage>
</organism>